<keyword evidence="2" id="KW-1185">Reference proteome</keyword>
<dbReference type="AlphaFoldDB" id="A0A9P4L4A0"/>
<accession>A0A9P4L4A0</accession>
<reference evidence="1" key="1">
    <citation type="submission" date="2020-01" db="EMBL/GenBank/DDBJ databases">
        <authorList>
            <consortium name="DOE Joint Genome Institute"/>
            <person name="Haridas S."/>
            <person name="Albert R."/>
            <person name="Binder M."/>
            <person name="Bloem J."/>
            <person name="Labutti K."/>
            <person name="Salamov A."/>
            <person name="Andreopoulos B."/>
            <person name="Baker S.E."/>
            <person name="Barry K."/>
            <person name="Bills G."/>
            <person name="Bluhm B.H."/>
            <person name="Cannon C."/>
            <person name="Castanera R."/>
            <person name="Culley D.E."/>
            <person name="Daum C."/>
            <person name="Ezra D."/>
            <person name="Gonzalez J.B."/>
            <person name="Henrissat B."/>
            <person name="Kuo A."/>
            <person name="Liang C."/>
            <person name="Lipzen A."/>
            <person name="Lutzoni F."/>
            <person name="Magnuson J."/>
            <person name="Mondo S."/>
            <person name="Nolan M."/>
            <person name="Ohm R."/>
            <person name="Pangilinan J."/>
            <person name="Park H.-J."/>
            <person name="Ramirez L."/>
            <person name="Alfaro M."/>
            <person name="Sun H."/>
            <person name="Tritt A."/>
            <person name="Yoshinaga Y."/>
            <person name="Zwiers L.-H."/>
            <person name="Turgeon B.G."/>
            <person name="Goodwin S.B."/>
            <person name="Spatafora J.W."/>
            <person name="Crous P.W."/>
            <person name="Grigoriev I.V."/>
        </authorList>
    </citation>
    <scope>NUCLEOTIDE SEQUENCE</scope>
    <source>
        <strain evidence="1">CBS 394.84</strain>
    </source>
</reference>
<gene>
    <name evidence="1" type="ORF">K460DRAFT_436171</name>
</gene>
<dbReference type="RefSeq" id="XP_040783231.1">
    <property type="nucleotide sequence ID" value="XM_040938407.1"/>
</dbReference>
<name>A0A9P4L4A0_9PLEO</name>
<evidence type="ECO:0000313" key="1">
    <source>
        <dbReference type="EMBL" id="KAF1840668.1"/>
    </source>
</evidence>
<organism evidence="1 2">
    <name type="scientific">Cucurbitaria berberidis CBS 394.84</name>
    <dbReference type="NCBI Taxonomy" id="1168544"/>
    <lineage>
        <taxon>Eukaryota</taxon>
        <taxon>Fungi</taxon>
        <taxon>Dikarya</taxon>
        <taxon>Ascomycota</taxon>
        <taxon>Pezizomycotina</taxon>
        <taxon>Dothideomycetes</taxon>
        <taxon>Pleosporomycetidae</taxon>
        <taxon>Pleosporales</taxon>
        <taxon>Pleosporineae</taxon>
        <taxon>Cucurbitariaceae</taxon>
        <taxon>Cucurbitaria</taxon>
    </lineage>
</organism>
<evidence type="ECO:0000313" key="2">
    <source>
        <dbReference type="Proteomes" id="UP000800039"/>
    </source>
</evidence>
<sequence length="238" mass="26047">MSPRAKLTILTTNKATAKPPQPYTAAFLARLSTFILHAPLDIVSSIFTLSSKCDGEPLRIDPNCMALQPDTLTSATCQRLLRMLNLPVAHASPSTIPLALHLLFRFRLASHGEDASDASSDGMGDGVLVAVSIYIAYKWLMDGGEENTKRWTEALGMNNEYFVYTEIQLLGRIEYRVWVQDEEYVGFKGKAEELWEGVFKKAARPTVPPSLRTKARLLAAAAEAAAVAAAAKLRALPL</sequence>
<dbReference type="EMBL" id="ML976619">
    <property type="protein sequence ID" value="KAF1840668.1"/>
    <property type="molecule type" value="Genomic_DNA"/>
</dbReference>
<dbReference type="Proteomes" id="UP000800039">
    <property type="component" value="Unassembled WGS sequence"/>
</dbReference>
<protein>
    <submittedName>
        <fullName evidence="1">Uncharacterized protein</fullName>
    </submittedName>
</protein>
<comment type="caution">
    <text evidence="1">The sequence shown here is derived from an EMBL/GenBank/DDBJ whole genome shotgun (WGS) entry which is preliminary data.</text>
</comment>
<dbReference type="OrthoDB" id="3677062at2759"/>
<proteinExistence type="predicted"/>
<dbReference type="GeneID" id="63855663"/>